<feature type="domain" description="Helicase ATP-binding" evidence="8">
    <location>
        <begin position="162"/>
        <end position="350"/>
    </location>
</feature>
<dbReference type="Proteomes" id="UP000750334">
    <property type="component" value="Unassembled WGS sequence"/>
</dbReference>
<dbReference type="EMBL" id="PUHR01000023">
    <property type="protein sequence ID" value="KAG0670445.1"/>
    <property type="molecule type" value="Genomic_DNA"/>
</dbReference>
<evidence type="ECO:0000259" key="9">
    <source>
        <dbReference type="PROSITE" id="PS51194"/>
    </source>
</evidence>
<dbReference type="SUPFAM" id="SSF52540">
    <property type="entry name" value="P-loop containing nucleoside triphosphate hydrolases"/>
    <property type="match status" value="1"/>
</dbReference>
<dbReference type="Pfam" id="PF00270">
    <property type="entry name" value="DEAD"/>
    <property type="match status" value="1"/>
</dbReference>
<feature type="region of interest" description="Disordered" evidence="7">
    <location>
        <begin position="54"/>
        <end position="86"/>
    </location>
</feature>
<protein>
    <recommendedName>
        <fullName evidence="1">RNA helicase</fullName>
        <ecNumber evidence="1">3.6.4.13</ecNumber>
    </recommendedName>
</protein>
<dbReference type="InterPro" id="IPR027417">
    <property type="entry name" value="P-loop_NTPase"/>
</dbReference>
<dbReference type="CDD" id="cd18787">
    <property type="entry name" value="SF2_C_DEAD"/>
    <property type="match status" value="1"/>
</dbReference>
<dbReference type="Pfam" id="PF00271">
    <property type="entry name" value="Helicase_C"/>
    <property type="match status" value="1"/>
</dbReference>
<comment type="catalytic activity">
    <reaction evidence="6">
        <text>ATP + H2O = ADP + phosphate + H(+)</text>
        <dbReference type="Rhea" id="RHEA:13065"/>
        <dbReference type="ChEBI" id="CHEBI:15377"/>
        <dbReference type="ChEBI" id="CHEBI:15378"/>
        <dbReference type="ChEBI" id="CHEBI:30616"/>
        <dbReference type="ChEBI" id="CHEBI:43474"/>
        <dbReference type="ChEBI" id="CHEBI:456216"/>
        <dbReference type="EC" id="3.6.4.13"/>
    </reaction>
</comment>
<keyword evidence="4 10" id="KW-0347">Helicase</keyword>
<dbReference type="SMART" id="SM00487">
    <property type="entry name" value="DEXDc"/>
    <property type="match status" value="1"/>
</dbReference>
<evidence type="ECO:0000256" key="6">
    <source>
        <dbReference type="ARBA" id="ARBA00047984"/>
    </source>
</evidence>
<name>A0A9P6WEV0_MAUEX</name>
<organism evidence="10 11">
    <name type="scientific">Maudiozyma exigua</name>
    <name type="common">Yeast</name>
    <name type="synonym">Kazachstania exigua</name>
    <dbReference type="NCBI Taxonomy" id="34358"/>
    <lineage>
        <taxon>Eukaryota</taxon>
        <taxon>Fungi</taxon>
        <taxon>Dikarya</taxon>
        <taxon>Ascomycota</taxon>
        <taxon>Saccharomycotina</taxon>
        <taxon>Saccharomycetes</taxon>
        <taxon>Saccharomycetales</taxon>
        <taxon>Saccharomycetaceae</taxon>
        <taxon>Maudiozyma</taxon>
    </lineage>
</organism>
<evidence type="ECO:0000313" key="11">
    <source>
        <dbReference type="Proteomes" id="UP000750334"/>
    </source>
</evidence>
<dbReference type="PROSITE" id="PS51194">
    <property type="entry name" value="HELICASE_CTER"/>
    <property type="match status" value="1"/>
</dbReference>
<dbReference type="InterPro" id="IPR001650">
    <property type="entry name" value="Helicase_C-like"/>
</dbReference>
<sequence length="578" mass="65171">MKLTYLQYSNLLTARTLIRLPCTCRATYSRSYASGPNRSARATASRSQLNLATTLGNKQKPKFKKNDARSKHSKQRAPKRQETFHYGEFGGLKENKSVNKSLGLVSALVEKITSFDDLKLLPEVRIAIKDIIAKDTTVSDLNPDKISPSPVQILAVKRLSKNLMDPKFQTHAIAADTGSGKTISYLLPILDYMMREQIETPEQWETMRDKASIRSIILVPTHELVDQVYNTIALTEETLGLHTFKWDIYTKYPDLINAIKNRVDIMVTTPSKLLTLFNIRMISNPDRLLAHVKNLVVDEADTLMDPSWVTDTHSVIRKLKNLNHLIFCSATIPNEFNKTITKLFPSYIPITTTRLHKLPRKLEFKIIDSSLNPFKGSKIKALAQILYAVNKDESEKGLQKRCVVFVNERDEVTRIVEKLRNKYGLNAMGLTGSNKVEERLNTIKLFTSAPKLMSEVNKELKLEATDTDENNDADDTLIIPGSNITITAKKITDSSNTTPNRSSIILVTTDLMARGLNFQGLRNVVLFDVPQTSIDLVHRAGRTARMRQGGRLFMITDKKTKSWAKALPKIVKSNLSLS</sequence>
<evidence type="ECO:0000256" key="2">
    <source>
        <dbReference type="ARBA" id="ARBA00022741"/>
    </source>
</evidence>
<keyword evidence="3" id="KW-0378">Hydrolase</keyword>
<reference evidence="10 11" key="1">
    <citation type="submission" date="2020-11" db="EMBL/GenBank/DDBJ databases">
        <title>Kefir isolates.</title>
        <authorList>
            <person name="Marcisauskas S."/>
            <person name="Kim Y."/>
            <person name="Blasche S."/>
        </authorList>
    </citation>
    <scope>NUCLEOTIDE SEQUENCE [LARGE SCALE GENOMIC DNA]</scope>
    <source>
        <strain evidence="10 11">OG2</strain>
    </source>
</reference>
<keyword evidence="2" id="KW-0547">Nucleotide-binding</keyword>
<dbReference type="GO" id="GO:0003724">
    <property type="term" value="F:RNA helicase activity"/>
    <property type="evidence" value="ECO:0007669"/>
    <property type="project" value="UniProtKB-EC"/>
</dbReference>
<evidence type="ECO:0000256" key="1">
    <source>
        <dbReference type="ARBA" id="ARBA00012552"/>
    </source>
</evidence>
<evidence type="ECO:0000256" key="7">
    <source>
        <dbReference type="SAM" id="MobiDB-lite"/>
    </source>
</evidence>
<keyword evidence="5" id="KW-0067">ATP-binding</keyword>
<dbReference type="InterPro" id="IPR011545">
    <property type="entry name" value="DEAD/DEAH_box_helicase_dom"/>
</dbReference>
<dbReference type="PANTHER" id="PTHR47960">
    <property type="entry name" value="DEAD-BOX ATP-DEPENDENT RNA HELICASE 50"/>
    <property type="match status" value="1"/>
</dbReference>
<dbReference type="InterPro" id="IPR014001">
    <property type="entry name" value="Helicase_ATP-bd"/>
</dbReference>
<feature type="domain" description="Helicase C-terminal" evidence="9">
    <location>
        <begin position="381"/>
        <end position="578"/>
    </location>
</feature>
<comment type="caution">
    <text evidence="10">The sequence shown here is derived from an EMBL/GenBank/DDBJ whole genome shotgun (WGS) entry which is preliminary data.</text>
</comment>
<accession>A0A9P6WEV0</accession>
<dbReference type="EC" id="3.6.4.13" evidence="1"/>
<dbReference type="GO" id="GO:0016787">
    <property type="term" value="F:hydrolase activity"/>
    <property type="evidence" value="ECO:0007669"/>
    <property type="project" value="UniProtKB-KW"/>
</dbReference>
<evidence type="ECO:0000256" key="4">
    <source>
        <dbReference type="ARBA" id="ARBA00022806"/>
    </source>
</evidence>
<gene>
    <name evidence="10" type="primary">MRH4</name>
    <name evidence="10" type="ORF">C6P45_002348</name>
</gene>
<evidence type="ECO:0000259" key="8">
    <source>
        <dbReference type="PROSITE" id="PS51192"/>
    </source>
</evidence>
<dbReference type="OrthoDB" id="10256233at2759"/>
<dbReference type="SMART" id="SM00490">
    <property type="entry name" value="HELICc"/>
    <property type="match status" value="1"/>
</dbReference>
<evidence type="ECO:0000313" key="10">
    <source>
        <dbReference type="EMBL" id="KAG0670445.1"/>
    </source>
</evidence>
<evidence type="ECO:0000256" key="5">
    <source>
        <dbReference type="ARBA" id="ARBA00022840"/>
    </source>
</evidence>
<dbReference type="Gene3D" id="3.40.50.300">
    <property type="entry name" value="P-loop containing nucleotide triphosphate hydrolases"/>
    <property type="match status" value="2"/>
</dbReference>
<evidence type="ECO:0000256" key="3">
    <source>
        <dbReference type="ARBA" id="ARBA00022801"/>
    </source>
</evidence>
<keyword evidence="11" id="KW-1185">Reference proteome</keyword>
<proteinExistence type="predicted"/>
<dbReference type="PROSITE" id="PS51192">
    <property type="entry name" value="HELICASE_ATP_BIND_1"/>
    <property type="match status" value="1"/>
</dbReference>
<dbReference type="GO" id="GO:0005524">
    <property type="term" value="F:ATP binding"/>
    <property type="evidence" value="ECO:0007669"/>
    <property type="project" value="UniProtKB-KW"/>
</dbReference>
<dbReference type="AlphaFoldDB" id="A0A9P6WEV0"/>
<dbReference type="GO" id="GO:0003676">
    <property type="term" value="F:nucleic acid binding"/>
    <property type="evidence" value="ECO:0007669"/>
    <property type="project" value="InterPro"/>
</dbReference>